<dbReference type="AlphaFoldDB" id="A0A1B7MKW4"/>
<dbReference type="InParanoid" id="A0A1B7MKW4"/>
<sequence length="189" mass="20448">MIQLDARASDSEGSGLAGTILLSTVAADHCPKCSALWRRLGANSLGPWGRTRHAQLCTPLLRCPFQGHTEYISPILRYEYMSIPRLLEALLSMPSPHPSDKTAKVFGTASQRAKITAVQISLSKNGHDDQSDAPDFPDGGLTAWGTVLGAFLIQFCGFGYNSFTLCEQMVKKTQLVPDIPALTASIKAR</sequence>
<dbReference type="STRING" id="1314800.A0A1B7MKW4"/>
<organism evidence="1 2">
    <name type="scientific">Rhizopogon vinicolor AM-OR11-026</name>
    <dbReference type="NCBI Taxonomy" id="1314800"/>
    <lineage>
        <taxon>Eukaryota</taxon>
        <taxon>Fungi</taxon>
        <taxon>Dikarya</taxon>
        <taxon>Basidiomycota</taxon>
        <taxon>Agaricomycotina</taxon>
        <taxon>Agaricomycetes</taxon>
        <taxon>Agaricomycetidae</taxon>
        <taxon>Boletales</taxon>
        <taxon>Suillineae</taxon>
        <taxon>Rhizopogonaceae</taxon>
        <taxon>Rhizopogon</taxon>
    </lineage>
</organism>
<evidence type="ECO:0000313" key="1">
    <source>
        <dbReference type="EMBL" id="OAX33248.1"/>
    </source>
</evidence>
<accession>A0A1B7MKW4</accession>
<name>A0A1B7MKW4_9AGAM</name>
<proteinExistence type="predicted"/>
<dbReference type="OrthoDB" id="2690879at2759"/>
<gene>
    <name evidence="1" type="ORF">K503DRAFT_859898</name>
</gene>
<dbReference type="EMBL" id="KV448805">
    <property type="protein sequence ID" value="OAX33248.1"/>
    <property type="molecule type" value="Genomic_DNA"/>
</dbReference>
<evidence type="ECO:0000313" key="2">
    <source>
        <dbReference type="Proteomes" id="UP000092154"/>
    </source>
</evidence>
<keyword evidence="2" id="KW-1185">Reference proteome</keyword>
<reference evidence="1 2" key="1">
    <citation type="submission" date="2016-06" db="EMBL/GenBank/DDBJ databases">
        <title>Comparative genomics of the ectomycorrhizal sister species Rhizopogon vinicolor and Rhizopogon vesiculosus (Basidiomycota: Boletales) reveals a divergence of the mating type B locus.</title>
        <authorList>
            <consortium name="DOE Joint Genome Institute"/>
            <person name="Mujic A.B."/>
            <person name="Kuo A."/>
            <person name="Tritt A."/>
            <person name="Lipzen A."/>
            <person name="Chen C."/>
            <person name="Johnson J."/>
            <person name="Sharma A."/>
            <person name="Barry K."/>
            <person name="Grigoriev I.V."/>
            <person name="Spatafora J.W."/>
        </authorList>
    </citation>
    <scope>NUCLEOTIDE SEQUENCE [LARGE SCALE GENOMIC DNA]</scope>
    <source>
        <strain evidence="1 2">AM-OR11-026</strain>
    </source>
</reference>
<protein>
    <submittedName>
        <fullName evidence="1">Uncharacterized protein</fullName>
    </submittedName>
</protein>
<dbReference type="Proteomes" id="UP000092154">
    <property type="component" value="Unassembled WGS sequence"/>
</dbReference>